<keyword evidence="3" id="KW-0125">Carotenoid biosynthesis</keyword>
<dbReference type="PROSITE" id="PS01044">
    <property type="entry name" value="SQUALEN_PHYTOEN_SYN_1"/>
    <property type="match status" value="1"/>
</dbReference>
<dbReference type="InterPro" id="IPR019845">
    <property type="entry name" value="Squalene/phytoene_synthase_CS"/>
</dbReference>
<sequence>MNRSTAYKTCESIIKLHSKTFHRAFSLLPKNQRNAVWAIYAFCRTVDDLVDENEHPREELQNFEEEFHQFLAGNVNTSDPKWFALQDVYANYSMNTDAFLAMIEGQKMDIEEKRYQSLEDVLHYSYHVASTVGLMLLPVLAPQTHNKLVDGAVQLGYAMQITNILRDIGEDFDRGRVYLPQELMDKHEYTYAMLERKENSSQFKALWEEMAQLAEMYYDRALATIHEYPVYSRPPVKGAAVLYRAILDEVRGNDYNVFTVKNVVSVQSKEKILAAHID</sequence>
<name>A0A0C2RAN2_9BACL</name>
<dbReference type="AlphaFoldDB" id="A0A0C2RAN2"/>
<evidence type="ECO:0000256" key="1">
    <source>
        <dbReference type="ARBA" id="ARBA00004829"/>
    </source>
</evidence>
<dbReference type="SFLD" id="SFLDG01212">
    <property type="entry name" value="Phytoene_synthase_like"/>
    <property type="match status" value="1"/>
</dbReference>
<reference evidence="4 5" key="1">
    <citation type="submission" date="2015-01" db="EMBL/GenBank/DDBJ databases">
        <title>Jeotgalibacillus campisalis genome sequencing.</title>
        <authorList>
            <person name="Goh K.M."/>
            <person name="Chan K.-G."/>
            <person name="Yaakop A.S."/>
            <person name="Ee R."/>
            <person name="Gan H.M."/>
            <person name="Chan C.S."/>
        </authorList>
    </citation>
    <scope>NUCLEOTIDE SEQUENCE [LARGE SCALE GENOMIC DNA]</scope>
    <source>
        <strain evidence="4 5">SF-57</strain>
    </source>
</reference>
<dbReference type="GO" id="GO:0016117">
    <property type="term" value="P:carotenoid biosynthetic process"/>
    <property type="evidence" value="ECO:0007669"/>
    <property type="project" value="UniProtKB-KW"/>
</dbReference>
<dbReference type="EC" id="2.5.1.32" evidence="4"/>
<dbReference type="SUPFAM" id="SSF48576">
    <property type="entry name" value="Terpenoid synthases"/>
    <property type="match status" value="1"/>
</dbReference>
<dbReference type="InterPro" id="IPR002060">
    <property type="entry name" value="Squ/phyt_synthse"/>
</dbReference>
<dbReference type="PATRIC" id="fig|220754.4.peg.1565"/>
<evidence type="ECO:0000256" key="3">
    <source>
        <dbReference type="ARBA" id="ARBA00022746"/>
    </source>
</evidence>
<dbReference type="Proteomes" id="UP000031972">
    <property type="component" value="Unassembled WGS sequence"/>
</dbReference>
<dbReference type="InterPro" id="IPR033904">
    <property type="entry name" value="Trans_IPPS_HH"/>
</dbReference>
<dbReference type="SFLD" id="SFLDG01018">
    <property type="entry name" value="Squalene/Phytoene_Synthase_Lik"/>
    <property type="match status" value="1"/>
</dbReference>
<dbReference type="CDD" id="cd00683">
    <property type="entry name" value="Trans_IPPS_HH"/>
    <property type="match status" value="1"/>
</dbReference>
<dbReference type="PANTHER" id="PTHR31480">
    <property type="entry name" value="BIFUNCTIONAL LYCOPENE CYCLASE/PHYTOENE SYNTHASE"/>
    <property type="match status" value="1"/>
</dbReference>
<evidence type="ECO:0000313" key="4">
    <source>
        <dbReference type="EMBL" id="KIL47375.1"/>
    </source>
</evidence>
<proteinExistence type="predicted"/>
<keyword evidence="2 4" id="KW-0808">Transferase</keyword>
<organism evidence="4 5">
    <name type="scientific">Jeotgalibacillus campisalis</name>
    <dbReference type="NCBI Taxonomy" id="220754"/>
    <lineage>
        <taxon>Bacteria</taxon>
        <taxon>Bacillati</taxon>
        <taxon>Bacillota</taxon>
        <taxon>Bacilli</taxon>
        <taxon>Bacillales</taxon>
        <taxon>Caryophanaceae</taxon>
        <taxon>Jeotgalibacillus</taxon>
    </lineage>
</organism>
<dbReference type="Pfam" id="PF00494">
    <property type="entry name" value="SQS_PSY"/>
    <property type="match status" value="1"/>
</dbReference>
<protein>
    <submittedName>
        <fullName evidence="4">Phytoene synthase</fullName>
        <ecNumber evidence="4">2.5.1.32</ecNumber>
    </submittedName>
</protein>
<dbReference type="PROSITE" id="PS01045">
    <property type="entry name" value="SQUALEN_PHYTOEN_SYN_2"/>
    <property type="match status" value="1"/>
</dbReference>
<dbReference type="GO" id="GO:0004311">
    <property type="term" value="F:geranylgeranyl diphosphate synthase activity"/>
    <property type="evidence" value="ECO:0007669"/>
    <property type="project" value="InterPro"/>
</dbReference>
<dbReference type="InterPro" id="IPR008949">
    <property type="entry name" value="Isoprenoid_synthase_dom_sf"/>
</dbReference>
<dbReference type="InterPro" id="IPR044843">
    <property type="entry name" value="Trans_IPPS_bact-type"/>
</dbReference>
<comment type="caution">
    <text evidence="4">The sequence shown here is derived from an EMBL/GenBank/DDBJ whole genome shotgun (WGS) entry which is preliminary data.</text>
</comment>
<dbReference type="GO" id="GO:0051996">
    <property type="term" value="F:squalene synthase [NAD(P)H] activity"/>
    <property type="evidence" value="ECO:0007669"/>
    <property type="project" value="InterPro"/>
</dbReference>
<accession>A0A0C2RAN2</accession>
<dbReference type="RefSeq" id="WP_198134236.1">
    <property type="nucleotide sequence ID" value="NZ_JXRR01000014.1"/>
</dbReference>
<gene>
    <name evidence="4" type="ORF">KR50_15420</name>
</gene>
<keyword evidence="5" id="KW-1185">Reference proteome</keyword>
<dbReference type="EMBL" id="JXRR01000014">
    <property type="protein sequence ID" value="KIL47375.1"/>
    <property type="molecule type" value="Genomic_DNA"/>
</dbReference>
<dbReference type="SFLD" id="SFLDS00005">
    <property type="entry name" value="Isoprenoid_Synthase_Type_I"/>
    <property type="match status" value="1"/>
</dbReference>
<comment type="pathway">
    <text evidence="1">Carotenoid biosynthesis.</text>
</comment>
<evidence type="ECO:0000256" key="2">
    <source>
        <dbReference type="ARBA" id="ARBA00022679"/>
    </source>
</evidence>
<evidence type="ECO:0000313" key="5">
    <source>
        <dbReference type="Proteomes" id="UP000031972"/>
    </source>
</evidence>
<dbReference type="Gene3D" id="1.10.600.10">
    <property type="entry name" value="Farnesyl Diphosphate Synthase"/>
    <property type="match status" value="1"/>
</dbReference>